<dbReference type="InterPro" id="IPR013767">
    <property type="entry name" value="PAS_fold"/>
</dbReference>
<accession>A0A918K3I9</accession>
<dbReference type="InterPro" id="IPR052155">
    <property type="entry name" value="Biofilm_reg_signaling"/>
</dbReference>
<dbReference type="Gene3D" id="3.40.50.2300">
    <property type="match status" value="1"/>
</dbReference>
<dbReference type="PROSITE" id="PS50110">
    <property type="entry name" value="RESPONSE_REGULATORY"/>
    <property type="match status" value="1"/>
</dbReference>
<proteinExistence type="predicted"/>
<reference evidence="7" key="1">
    <citation type="journal article" date="2014" name="Int. J. Syst. Evol. Microbiol.">
        <title>Complete genome sequence of Corynebacterium casei LMG S-19264T (=DSM 44701T), isolated from a smear-ripened cheese.</title>
        <authorList>
            <consortium name="US DOE Joint Genome Institute (JGI-PGF)"/>
            <person name="Walter F."/>
            <person name="Albersmeier A."/>
            <person name="Kalinowski J."/>
            <person name="Ruckert C."/>
        </authorList>
    </citation>
    <scope>NUCLEOTIDE SEQUENCE</scope>
    <source>
        <strain evidence="7">KCTC 22169</strain>
    </source>
</reference>
<dbReference type="SUPFAM" id="SSF55785">
    <property type="entry name" value="PYP-like sensor domain (PAS domain)"/>
    <property type="match status" value="1"/>
</dbReference>
<dbReference type="InterPro" id="IPR043128">
    <property type="entry name" value="Rev_trsase/Diguanyl_cyclase"/>
</dbReference>
<organism evidence="7 8">
    <name type="scientific">Saccharospirillum salsuginis</name>
    <dbReference type="NCBI Taxonomy" id="418750"/>
    <lineage>
        <taxon>Bacteria</taxon>
        <taxon>Pseudomonadati</taxon>
        <taxon>Pseudomonadota</taxon>
        <taxon>Gammaproteobacteria</taxon>
        <taxon>Oceanospirillales</taxon>
        <taxon>Saccharospirillaceae</taxon>
        <taxon>Saccharospirillum</taxon>
    </lineage>
</organism>
<dbReference type="Pfam" id="PF00563">
    <property type="entry name" value="EAL"/>
    <property type="match status" value="1"/>
</dbReference>
<dbReference type="PANTHER" id="PTHR44757">
    <property type="entry name" value="DIGUANYLATE CYCLASE DGCP"/>
    <property type="match status" value="1"/>
</dbReference>
<dbReference type="GO" id="GO:0006355">
    <property type="term" value="P:regulation of DNA-templated transcription"/>
    <property type="evidence" value="ECO:0007669"/>
    <property type="project" value="InterPro"/>
</dbReference>
<dbReference type="Pfam" id="PF00989">
    <property type="entry name" value="PAS"/>
    <property type="match status" value="1"/>
</dbReference>
<feature type="domain" description="PAS" evidence="4">
    <location>
        <begin position="255"/>
        <end position="298"/>
    </location>
</feature>
<feature type="domain" description="EAL" evidence="5">
    <location>
        <begin position="562"/>
        <end position="831"/>
    </location>
</feature>
<dbReference type="NCBIfam" id="TIGR00229">
    <property type="entry name" value="sensory_box"/>
    <property type="match status" value="1"/>
</dbReference>
<dbReference type="CDD" id="cd01949">
    <property type="entry name" value="GGDEF"/>
    <property type="match status" value="1"/>
</dbReference>
<dbReference type="Gene3D" id="3.30.70.270">
    <property type="match status" value="1"/>
</dbReference>
<dbReference type="Gene3D" id="3.30.450.20">
    <property type="entry name" value="PAS domain"/>
    <property type="match status" value="1"/>
</dbReference>
<dbReference type="SUPFAM" id="SSF55073">
    <property type="entry name" value="Nucleotide cyclase"/>
    <property type="match status" value="1"/>
</dbReference>
<dbReference type="Gene3D" id="3.20.20.450">
    <property type="entry name" value="EAL domain"/>
    <property type="match status" value="1"/>
</dbReference>
<evidence type="ECO:0008006" key="9">
    <source>
        <dbReference type="Google" id="ProtNLM"/>
    </source>
</evidence>
<dbReference type="EMBL" id="BMXR01000003">
    <property type="protein sequence ID" value="GGX47443.1"/>
    <property type="molecule type" value="Genomic_DNA"/>
</dbReference>
<dbReference type="Proteomes" id="UP000626148">
    <property type="component" value="Unassembled WGS sequence"/>
</dbReference>
<protein>
    <recommendedName>
        <fullName evidence="9">PAS domain S-box-containing protein/diguanylate cyclase (GGDEF) domain-containing protein</fullName>
    </recommendedName>
</protein>
<feature type="domain" description="GGDEF" evidence="6">
    <location>
        <begin position="418"/>
        <end position="551"/>
    </location>
</feature>
<evidence type="ECO:0000313" key="7">
    <source>
        <dbReference type="EMBL" id="GGX47443.1"/>
    </source>
</evidence>
<name>A0A918K3I9_9GAMM</name>
<dbReference type="GO" id="GO:0000160">
    <property type="term" value="P:phosphorelay signal transduction system"/>
    <property type="evidence" value="ECO:0007669"/>
    <property type="project" value="InterPro"/>
</dbReference>
<dbReference type="SMART" id="SM00052">
    <property type="entry name" value="EAL"/>
    <property type="match status" value="1"/>
</dbReference>
<dbReference type="InterPro" id="IPR035965">
    <property type="entry name" value="PAS-like_dom_sf"/>
</dbReference>
<dbReference type="NCBIfam" id="TIGR00254">
    <property type="entry name" value="GGDEF"/>
    <property type="match status" value="1"/>
</dbReference>
<dbReference type="CDD" id="cd00156">
    <property type="entry name" value="REC"/>
    <property type="match status" value="1"/>
</dbReference>
<dbReference type="GO" id="GO:0003824">
    <property type="term" value="F:catalytic activity"/>
    <property type="evidence" value="ECO:0007669"/>
    <property type="project" value="UniProtKB-ARBA"/>
</dbReference>
<feature type="domain" description="Response regulatory" evidence="3">
    <location>
        <begin position="127"/>
        <end position="243"/>
    </location>
</feature>
<gene>
    <name evidence="7" type="ORF">GCM10007392_12860</name>
</gene>
<evidence type="ECO:0000259" key="3">
    <source>
        <dbReference type="PROSITE" id="PS50110"/>
    </source>
</evidence>
<dbReference type="FunFam" id="3.30.70.270:FF:000001">
    <property type="entry name" value="Diguanylate cyclase domain protein"/>
    <property type="match status" value="1"/>
</dbReference>
<dbReference type="InterPro" id="IPR035919">
    <property type="entry name" value="EAL_sf"/>
</dbReference>
<evidence type="ECO:0000256" key="1">
    <source>
        <dbReference type="ARBA" id="ARBA00001946"/>
    </source>
</evidence>
<sequence length="831" mass="93112">MRYSLVKRLKAQGFEPDTLEDFRQAQAILKGESQAFGTLVLGWPRNTSNAVDDLLVLLEEPGFHHLVVIVVSEEQDPARKSWVTRRPHSALLLWENIEEIPECITALNKLNAPQPNTNQDIDRASIKVLLVDDSPTVRVTYNRLLTGHGYQVETAASVREGYQKALDTPFDLAIIDYFMPEQTGDELCRLLRDDSRTAGVTTSILTGTYMDNVIQSSLGAGAVECMFKNEAQALFLARVDAMSRSVLDRRVIERESKHLEGLLNSVGDGVYGVDNRGRITFMNPLARSLLGFTEDDVVVGRDPHALFHHSFSDGTPKPSNRCFLSQSYQTGERLSDWHTLFWTQAGNSFPVEGTVYPVQIENDRQGSVVAFRDVTARHLMEEELRWQANHDALTKLLNRHYFEEELQKEVQRVSRSKNCSALLLIDLDQFKYINDTAGHAAGDELLIQVSHRLSNRLRSQDTLARLGGDEFALILRNLDRTQIQNAAESFRQMLANHSFCYGDMHYNINGSIGIAMIDADAESPGEVLAHADVAVHIAKEKGRNQTHLYSPENEHRRLMDRDLGWSNRLRAAIENDEFELVFQPVFPASQTLRDGDDPDPDACWDRLHDLAGPDQLQYEALLRLPGEHQELIPPGAFLNAAERFSLMPAIDRLVVEKVIALLAREPEAPVRNIAVNLSAQTMTDPELVDDITRLLIDYRVDPGRLSFEITETTAITNLDAAQQLITQLGSLGCTFALDDFGSGFSSFGQLKHLEVDYIKIDGLFIQGLVSDPMDRHVVLAITQIAHSLGKKTVAEFVETLDVMEAAHKCGVDYIQGHCVGPARRWSDIRGD</sequence>
<feature type="modified residue" description="4-aspartylphosphate" evidence="2">
    <location>
        <position position="176"/>
    </location>
</feature>
<dbReference type="SMART" id="SM00091">
    <property type="entry name" value="PAS"/>
    <property type="match status" value="1"/>
</dbReference>
<comment type="cofactor">
    <cofactor evidence="1">
        <name>Mg(2+)</name>
        <dbReference type="ChEBI" id="CHEBI:18420"/>
    </cofactor>
</comment>
<dbReference type="CDD" id="cd01948">
    <property type="entry name" value="EAL"/>
    <property type="match status" value="1"/>
</dbReference>
<dbReference type="PROSITE" id="PS50887">
    <property type="entry name" value="GGDEF"/>
    <property type="match status" value="1"/>
</dbReference>
<dbReference type="SUPFAM" id="SSF141868">
    <property type="entry name" value="EAL domain-like"/>
    <property type="match status" value="1"/>
</dbReference>
<evidence type="ECO:0000259" key="4">
    <source>
        <dbReference type="PROSITE" id="PS50112"/>
    </source>
</evidence>
<evidence type="ECO:0000313" key="8">
    <source>
        <dbReference type="Proteomes" id="UP000626148"/>
    </source>
</evidence>
<keyword evidence="2" id="KW-0597">Phosphoprotein</keyword>
<dbReference type="InterPro" id="IPR001789">
    <property type="entry name" value="Sig_transdc_resp-reg_receiver"/>
</dbReference>
<dbReference type="PANTHER" id="PTHR44757:SF4">
    <property type="entry name" value="DIGUANYLATE CYCLASE DGCE-RELATED"/>
    <property type="match status" value="1"/>
</dbReference>
<dbReference type="PROSITE" id="PS50883">
    <property type="entry name" value="EAL"/>
    <property type="match status" value="1"/>
</dbReference>
<dbReference type="PROSITE" id="PS50112">
    <property type="entry name" value="PAS"/>
    <property type="match status" value="1"/>
</dbReference>
<dbReference type="SUPFAM" id="SSF52172">
    <property type="entry name" value="CheY-like"/>
    <property type="match status" value="1"/>
</dbReference>
<dbReference type="SMART" id="SM00448">
    <property type="entry name" value="REC"/>
    <property type="match status" value="1"/>
</dbReference>
<evidence type="ECO:0000259" key="6">
    <source>
        <dbReference type="PROSITE" id="PS50887"/>
    </source>
</evidence>
<dbReference type="InterPro" id="IPR001633">
    <property type="entry name" value="EAL_dom"/>
</dbReference>
<dbReference type="Pfam" id="PF00072">
    <property type="entry name" value="Response_reg"/>
    <property type="match status" value="1"/>
</dbReference>
<keyword evidence="8" id="KW-1185">Reference proteome</keyword>
<dbReference type="AlphaFoldDB" id="A0A918K3I9"/>
<dbReference type="InterPro" id="IPR000160">
    <property type="entry name" value="GGDEF_dom"/>
</dbReference>
<evidence type="ECO:0000256" key="2">
    <source>
        <dbReference type="PROSITE-ProRule" id="PRU00169"/>
    </source>
</evidence>
<dbReference type="InterPro" id="IPR011006">
    <property type="entry name" value="CheY-like_superfamily"/>
</dbReference>
<dbReference type="Pfam" id="PF00990">
    <property type="entry name" value="GGDEF"/>
    <property type="match status" value="1"/>
</dbReference>
<dbReference type="InterPro" id="IPR000014">
    <property type="entry name" value="PAS"/>
</dbReference>
<evidence type="ECO:0000259" key="5">
    <source>
        <dbReference type="PROSITE" id="PS50883"/>
    </source>
</evidence>
<comment type="caution">
    <text evidence="7">The sequence shown here is derived from an EMBL/GenBank/DDBJ whole genome shotgun (WGS) entry which is preliminary data.</text>
</comment>
<dbReference type="SMART" id="SM00267">
    <property type="entry name" value="GGDEF"/>
    <property type="match status" value="1"/>
</dbReference>
<dbReference type="InterPro" id="IPR029787">
    <property type="entry name" value="Nucleotide_cyclase"/>
</dbReference>
<reference evidence="7" key="2">
    <citation type="submission" date="2020-09" db="EMBL/GenBank/DDBJ databases">
        <authorList>
            <person name="Sun Q."/>
            <person name="Kim S."/>
        </authorList>
    </citation>
    <scope>NUCLEOTIDE SEQUENCE</scope>
    <source>
        <strain evidence="7">KCTC 22169</strain>
    </source>
</reference>
<dbReference type="CDD" id="cd00130">
    <property type="entry name" value="PAS"/>
    <property type="match status" value="1"/>
</dbReference>